<dbReference type="AlphaFoldDB" id="W1EYM3"/>
<reference evidence="1 2" key="1">
    <citation type="submission" date="2013-10" db="EMBL/GenBank/DDBJ databases">
        <title>Antibiotic resistance diversity of beta-lactamase producers in the General Hospital Vienna.</title>
        <authorList>
            <person name="Barisic I."/>
            <person name="Mitteregger D."/>
            <person name="Hirschl A.M."/>
            <person name="Noehammer C."/>
            <person name="Wiesinger-Mayr H."/>
        </authorList>
    </citation>
    <scope>NUCLEOTIDE SEQUENCE [LARGE SCALE GENOMIC DNA]</scope>
    <source>
        <strain evidence="1 2">ISC7</strain>
    </source>
</reference>
<name>W1EYM3_ECOLX</name>
<protein>
    <submittedName>
        <fullName evidence="1">Uncharacterized protein</fullName>
    </submittedName>
</protein>
<comment type="caution">
    <text evidence="1">The sequence shown here is derived from an EMBL/GenBank/DDBJ whole genome shotgun (WGS) entry which is preliminary data.</text>
</comment>
<sequence length="43" mass="4962">MCDIPGLTNIYHNYFSPFLCVKSSTRREHAKLTCIMMSNFSGF</sequence>
<evidence type="ECO:0000313" key="2">
    <source>
        <dbReference type="Proteomes" id="UP000019199"/>
    </source>
</evidence>
<dbReference type="Proteomes" id="UP000019199">
    <property type="component" value="Unassembled WGS sequence"/>
</dbReference>
<accession>W1EYM3</accession>
<dbReference type="EMBL" id="CBWN010000077">
    <property type="protein sequence ID" value="CDL27196.1"/>
    <property type="molecule type" value="Genomic_DNA"/>
</dbReference>
<organism evidence="1 2">
    <name type="scientific">Escherichia coli ISC7</name>
    <dbReference type="NCBI Taxonomy" id="1432555"/>
    <lineage>
        <taxon>Bacteria</taxon>
        <taxon>Pseudomonadati</taxon>
        <taxon>Pseudomonadota</taxon>
        <taxon>Gammaproteobacteria</taxon>
        <taxon>Enterobacterales</taxon>
        <taxon>Enterobacteriaceae</taxon>
        <taxon>Escherichia</taxon>
    </lineage>
</organism>
<evidence type="ECO:0000313" key="1">
    <source>
        <dbReference type="EMBL" id="CDL27196.1"/>
    </source>
</evidence>
<proteinExistence type="predicted"/>